<evidence type="ECO:0000313" key="21">
    <source>
        <dbReference type="EMBL" id="PTF15989.1"/>
    </source>
</evidence>
<dbReference type="GO" id="GO:0005737">
    <property type="term" value="C:cytoplasm"/>
    <property type="evidence" value="ECO:0007669"/>
    <property type="project" value="TreeGrafter"/>
</dbReference>
<evidence type="ECO:0000256" key="14">
    <source>
        <dbReference type="ARBA" id="ARBA00022909"/>
    </source>
</evidence>
<protein>
    <recommendedName>
        <fullName evidence="8">Dihydrofolate synthase/folylpolyglutamate synthase</fullName>
        <ecNumber evidence="6">6.3.2.12</ecNumber>
        <ecNumber evidence="7">6.3.2.17</ecNumber>
    </recommendedName>
    <alternativeName>
        <fullName evidence="15">Tetrahydrofolylpolyglutamate synthase</fullName>
    </alternativeName>
</protein>
<sequence>MNYLDSLYWIHERTKFGIKPGVKRMKWMLDRLNNPQLNIRGIHVGGTNGKGSTVAYLRAALVENEYEVGTFTSPFIETFNERISLNGYPITNDEIVELVERVKPVSEALEQETELGIATEFEIITTMMFLYFGEIHPVDFIIVEAGLGIKNDSTNVFKPIISILTSIGLDHTDILGNTYLDIAKDKGAIIKPNTPVIYAVKNEEALKYIRDLAESNDAKPIELDREIIVVSQDDEFTYRYKDYELETIILNMLGEHQKENASLAITALIELNEEDVIDLDFNKMIDAIESVSWTGRIEQVKENPLMIIDGAHNNESVEALTDTIKNYYDNSKMDILFSAIKGKPISGMLNRLSEIANKIYFTEFDFPKALTKEELAEDVNVENIEFIDDYLEFINRYDGDGLLITGSLYFISEVKAKTQF</sequence>
<keyword evidence="9 18" id="KW-0436">Ligase</keyword>
<dbReference type="GO" id="GO:0004326">
    <property type="term" value="F:tetrahydrofolylpolyglutamate synthase activity"/>
    <property type="evidence" value="ECO:0007669"/>
    <property type="project" value="UniProtKB-EC"/>
</dbReference>
<keyword evidence="11 18" id="KW-0547">Nucleotide-binding</keyword>
<reference evidence="21 22" key="1">
    <citation type="journal article" date="2016" name="Front. Microbiol.">
        <title>Comprehensive Phylogenetic Analysis of Bovine Non-aureus Staphylococci Species Based on Whole-Genome Sequencing.</title>
        <authorList>
            <person name="Naushad S."/>
            <person name="Barkema H.W."/>
            <person name="Luby C."/>
            <person name="Condas L.A."/>
            <person name="Nobrega D.B."/>
            <person name="Carson D.A."/>
            <person name="De Buck J."/>
        </authorList>
    </citation>
    <scope>NUCLEOTIDE SEQUENCE [LARGE SCALE GENOMIC DNA]</scope>
    <source>
        <strain evidence="21 22">SNUC 4143</strain>
    </source>
</reference>
<dbReference type="RefSeq" id="WP_107520045.1">
    <property type="nucleotide sequence ID" value="NZ_PYZH01000018.1"/>
</dbReference>
<feature type="domain" description="Mur ligase C-terminal" evidence="19">
    <location>
        <begin position="295"/>
        <end position="407"/>
    </location>
</feature>
<evidence type="ECO:0000256" key="4">
    <source>
        <dbReference type="ARBA" id="ARBA00008276"/>
    </source>
</evidence>
<evidence type="ECO:0000256" key="2">
    <source>
        <dbReference type="ARBA" id="ARBA00004799"/>
    </source>
</evidence>
<evidence type="ECO:0000256" key="6">
    <source>
        <dbReference type="ARBA" id="ARBA00013023"/>
    </source>
</evidence>
<evidence type="ECO:0000256" key="16">
    <source>
        <dbReference type="ARBA" id="ARBA00047493"/>
    </source>
</evidence>
<dbReference type="AlphaFoldDB" id="A0A2T4KNM2"/>
<dbReference type="PANTHER" id="PTHR11136">
    <property type="entry name" value="FOLYLPOLYGLUTAMATE SYNTHASE-RELATED"/>
    <property type="match status" value="1"/>
</dbReference>
<gene>
    <name evidence="21" type="ORF">BUY48_04425</name>
</gene>
<dbReference type="EC" id="6.3.2.17" evidence="7"/>
<evidence type="ECO:0000313" key="22">
    <source>
        <dbReference type="Proteomes" id="UP000243350"/>
    </source>
</evidence>
<evidence type="ECO:0000256" key="11">
    <source>
        <dbReference type="ARBA" id="ARBA00022741"/>
    </source>
</evidence>
<dbReference type="GO" id="GO:0046872">
    <property type="term" value="F:metal ion binding"/>
    <property type="evidence" value="ECO:0007669"/>
    <property type="project" value="UniProtKB-KW"/>
</dbReference>
<comment type="pathway">
    <text evidence="3">Cofactor biosynthesis; tetrahydrofolylpolyglutamate biosynthesis.</text>
</comment>
<dbReference type="SUPFAM" id="SSF53244">
    <property type="entry name" value="MurD-like peptide ligases, peptide-binding domain"/>
    <property type="match status" value="1"/>
</dbReference>
<evidence type="ECO:0000259" key="20">
    <source>
        <dbReference type="Pfam" id="PF08245"/>
    </source>
</evidence>
<evidence type="ECO:0000256" key="5">
    <source>
        <dbReference type="ARBA" id="ARBA00011245"/>
    </source>
</evidence>
<evidence type="ECO:0000259" key="19">
    <source>
        <dbReference type="Pfam" id="PF02875"/>
    </source>
</evidence>
<evidence type="ECO:0000256" key="18">
    <source>
        <dbReference type="PIRNR" id="PIRNR001563"/>
    </source>
</evidence>
<comment type="catalytic activity">
    <reaction evidence="17">
        <text>7,8-dihydropteroate + L-glutamate + ATP = 7,8-dihydrofolate + ADP + phosphate + H(+)</text>
        <dbReference type="Rhea" id="RHEA:23584"/>
        <dbReference type="ChEBI" id="CHEBI:15378"/>
        <dbReference type="ChEBI" id="CHEBI:17839"/>
        <dbReference type="ChEBI" id="CHEBI:29985"/>
        <dbReference type="ChEBI" id="CHEBI:30616"/>
        <dbReference type="ChEBI" id="CHEBI:43474"/>
        <dbReference type="ChEBI" id="CHEBI:57451"/>
        <dbReference type="ChEBI" id="CHEBI:456216"/>
        <dbReference type="EC" id="6.3.2.12"/>
    </reaction>
</comment>
<evidence type="ECO:0000256" key="3">
    <source>
        <dbReference type="ARBA" id="ARBA00005150"/>
    </source>
</evidence>
<accession>A0A2T4KNM2</accession>
<dbReference type="SUPFAM" id="SSF53623">
    <property type="entry name" value="MurD-like peptide ligases, catalytic domain"/>
    <property type="match status" value="1"/>
</dbReference>
<dbReference type="NCBIfam" id="TIGR01499">
    <property type="entry name" value="folC"/>
    <property type="match status" value="1"/>
</dbReference>
<proteinExistence type="inferred from homology"/>
<dbReference type="Gene3D" id="3.40.1190.10">
    <property type="entry name" value="Mur-like, catalytic domain"/>
    <property type="match status" value="1"/>
</dbReference>
<keyword evidence="12 18" id="KW-0067">ATP-binding</keyword>
<dbReference type="Pfam" id="PF08245">
    <property type="entry name" value="Mur_ligase_M"/>
    <property type="match status" value="1"/>
</dbReference>
<dbReference type="GO" id="GO:0008841">
    <property type="term" value="F:dihydrofolate synthase activity"/>
    <property type="evidence" value="ECO:0007669"/>
    <property type="project" value="UniProtKB-EC"/>
</dbReference>
<evidence type="ECO:0000256" key="15">
    <source>
        <dbReference type="ARBA" id="ARBA00030592"/>
    </source>
</evidence>
<dbReference type="InterPro" id="IPR036615">
    <property type="entry name" value="Mur_ligase_C_dom_sf"/>
</dbReference>
<dbReference type="Proteomes" id="UP000243350">
    <property type="component" value="Unassembled WGS sequence"/>
</dbReference>
<evidence type="ECO:0000256" key="7">
    <source>
        <dbReference type="ARBA" id="ARBA00013025"/>
    </source>
</evidence>
<comment type="catalytic activity">
    <reaction evidence="16">
        <text>(6S)-5,6,7,8-tetrahydrofolyl-(gamma-L-Glu)(n) + L-glutamate + ATP = (6S)-5,6,7,8-tetrahydrofolyl-(gamma-L-Glu)(n+1) + ADP + phosphate + H(+)</text>
        <dbReference type="Rhea" id="RHEA:10580"/>
        <dbReference type="Rhea" id="RHEA-COMP:14738"/>
        <dbReference type="Rhea" id="RHEA-COMP:14740"/>
        <dbReference type="ChEBI" id="CHEBI:15378"/>
        <dbReference type="ChEBI" id="CHEBI:29985"/>
        <dbReference type="ChEBI" id="CHEBI:30616"/>
        <dbReference type="ChEBI" id="CHEBI:43474"/>
        <dbReference type="ChEBI" id="CHEBI:141005"/>
        <dbReference type="ChEBI" id="CHEBI:456216"/>
        <dbReference type="EC" id="6.3.2.17"/>
    </reaction>
</comment>
<dbReference type="EMBL" id="PYZH01000018">
    <property type="protein sequence ID" value="PTF15989.1"/>
    <property type="molecule type" value="Genomic_DNA"/>
</dbReference>
<keyword evidence="13" id="KW-0460">Magnesium</keyword>
<dbReference type="GO" id="GO:0005524">
    <property type="term" value="F:ATP binding"/>
    <property type="evidence" value="ECO:0007669"/>
    <property type="project" value="UniProtKB-KW"/>
</dbReference>
<keyword evidence="14" id="KW-0289">Folate biosynthesis</keyword>
<dbReference type="GO" id="GO:0046656">
    <property type="term" value="P:folic acid biosynthetic process"/>
    <property type="evidence" value="ECO:0007669"/>
    <property type="project" value="UniProtKB-KW"/>
</dbReference>
<comment type="subunit">
    <text evidence="5">Monomer.</text>
</comment>
<comment type="caution">
    <text evidence="21">The sequence shown here is derived from an EMBL/GenBank/DDBJ whole genome shotgun (WGS) entry which is preliminary data.</text>
</comment>
<comment type="similarity">
    <text evidence="4 18">Belongs to the folylpolyglutamate synthase family.</text>
</comment>
<evidence type="ECO:0000256" key="10">
    <source>
        <dbReference type="ARBA" id="ARBA00022723"/>
    </source>
</evidence>
<dbReference type="Gene3D" id="3.90.190.20">
    <property type="entry name" value="Mur ligase, C-terminal domain"/>
    <property type="match status" value="1"/>
</dbReference>
<dbReference type="PIRSF" id="PIRSF001563">
    <property type="entry name" value="Folylpolyglu_synth"/>
    <property type="match status" value="1"/>
</dbReference>
<dbReference type="Pfam" id="PF02875">
    <property type="entry name" value="Mur_ligase_C"/>
    <property type="match status" value="1"/>
</dbReference>
<dbReference type="EC" id="6.3.2.12" evidence="6"/>
<feature type="domain" description="Mur ligase central" evidence="20">
    <location>
        <begin position="44"/>
        <end position="267"/>
    </location>
</feature>
<name>A0A2T4KNM2_9STAP</name>
<dbReference type="InterPro" id="IPR004101">
    <property type="entry name" value="Mur_ligase_C"/>
</dbReference>
<evidence type="ECO:0000256" key="9">
    <source>
        <dbReference type="ARBA" id="ARBA00022598"/>
    </source>
</evidence>
<evidence type="ECO:0000256" key="13">
    <source>
        <dbReference type="ARBA" id="ARBA00022842"/>
    </source>
</evidence>
<evidence type="ECO:0000256" key="8">
    <source>
        <dbReference type="ARBA" id="ARBA00019357"/>
    </source>
</evidence>
<dbReference type="InterPro" id="IPR036565">
    <property type="entry name" value="Mur-like_cat_sf"/>
</dbReference>
<keyword evidence="10" id="KW-0479">Metal-binding</keyword>
<dbReference type="FunFam" id="3.40.1190.10:FF:000004">
    <property type="entry name" value="Dihydrofolate synthase/folylpolyglutamate synthase"/>
    <property type="match status" value="1"/>
</dbReference>
<dbReference type="InterPro" id="IPR001645">
    <property type="entry name" value="Folylpolyglutamate_synth"/>
</dbReference>
<comment type="cofactor">
    <cofactor evidence="1">
        <name>Mg(2+)</name>
        <dbReference type="ChEBI" id="CHEBI:18420"/>
    </cofactor>
</comment>
<organism evidence="21 22">
    <name type="scientific">Staphylococcus devriesei</name>
    <dbReference type="NCBI Taxonomy" id="586733"/>
    <lineage>
        <taxon>Bacteria</taxon>
        <taxon>Bacillati</taxon>
        <taxon>Bacillota</taxon>
        <taxon>Bacilli</taxon>
        <taxon>Bacillales</taxon>
        <taxon>Staphylococcaceae</taxon>
        <taxon>Staphylococcus</taxon>
    </lineage>
</organism>
<comment type="pathway">
    <text evidence="2">Cofactor biosynthesis; tetrahydrofolate biosynthesis; 7,8-dihydrofolate from 2-amino-4-hydroxy-6-hydroxymethyl-7,8-dihydropteridine diphosphate and 4-aminobenzoate: step 2/2.</text>
</comment>
<evidence type="ECO:0000256" key="1">
    <source>
        <dbReference type="ARBA" id="ARBA00001946"/>
    </source>
</evidence>
<evidence type="ECO:0000256" key="12">
    <source>
        <dbReference type="ARBA" id="ARBA00022840"/>
    </source>
</evidence>
<evidence type="ECO:0000256" key="17">
    <source>
        <dbReference type="ARBA" id="ARBA00049161"/>
    </source>
</evidence>
<dbReference type="PANTHER" id="PTHR11136:SF0">
    <property type="entry name" value="DIHYDROFOLATE SYNTHETASE-RELATED"/>
    <property type="match status" value="1"/>
</dbReference>
<dbReference type="InterPro" id="IPR013221">
    <property type="entry name" value="Mur_ligase_cen"/>
</dbReference>